<dbReference type="NCBIfam" id="NF001159">
    <property type="entry name" value="PRK00150.1-3"/>
    <property type="match status" value="1"/>
</dbReference>
<keyword evidence="3 5" id="KW-0648">Protein biosynthesis</keyword>
<evidence type="ECO:0000256" key="4">
    <source>
        <dbReference type="ARBA" id="ARBA00023004"/>
    </source>
</evidence>
<dbReference type="FunFam" id="3.90.45.10:FF:000001">
    <property type="entry name" value="Peptide deformylase"/>
    <property type="match status" value="1"/>
</dbReference>
<keyword evidence="2 5" id="KW-0378">Hydrolase</keyword>
<dbReference type="HAMAP" id="MF_00163">
    <property type="entry name" value="Pep_deformylase"/>
    <property type="match status" value="1"/>
</dbReference>
<dbReference type="RefSeq" id="WP_216782762.1">
    <property type="nucleotide sequence ID" value="NZ_LR890047.1"/>
</dbReference>
<dbReference type="PANTHER" id="PTHR10458">
    <property type="entry name" value="PEPTIDE DEFORMYLASE"/>
    <property type="match status" value="1"/>
</dbReference>
<proteinExistence type="inferred from homology"/>
<comment type="catalytic activity">
    <reaction evidence="5">
        <text>N-terminal N-formyl-L-methionyl-[peptide] + H2O = N-terminal L-methionyl-[peptide] + formate</text>
        <dbReference type="Rhea" id="RHEA:24420"/>
        <dbReference type="Rhea" id="RHEA-COMP:10639"/>
        <dbReference type="Rhea" id="RHEA-COMP:10640"/>
        <dbReference type="ChEBI" id="CHEBI:15377"/>
        <dbReference type="ChEBI" id="CHEBI:15740"/>
        <dbReference type="ChEBI" id="CHEBI:49298"/>
        <dbReference type="ChEBI" id="CHEBI:64731"/>
        <dbReference type="EC" id="3.5.1.88"/>
    </reaction>
</comment>
<dbReference type="NCBIfam" id="TIGR00079">
    <property type="entry name" value="pept_deformyl"/>
    <property type="match status" value="1"/>
</dbReference>
<dbReference type="Pfam" id="PF01327">
    <property type="entry name" value="Pep_deformylase"/>
    <property type="match status" value="1"/>
</dbReference>
<feature type="binding site" evidence="5">
    <location>
        <position position="133"/>
    </location>
    <ligand>
        <name>Fe cation</name>
        <dbReference type="ChEBI" id="CHEBI:24875"/>
    </ligand>
</feature>
<sequence>MMVLQLLHFPDARLRTVAKLVKEVTPKIQYIIDQMIYTMYVKEGIGLAATQINFHYRIIVIDISGKKEKPLVLINPELISRSGEAAIEEGCLSIPIYRALVPRSAHIQVQALDRYGAPFELEANNLLAICIQHEIDHLLGRLFIDYISPLKRQRITKKLQKLYKTEDKNNFLQLVGK</sequence>
<organism evidence="6 7">
    <name type="scientific">Candidatus Profftia tarda</name>
    <dbReference type="NCBI Taxonomy" id="1177216"/>
    <lineage>
        <taxon>Bacteria</taxon>
        <taxon>Pseudomonadati</taxon>
        <taxon>Pseudomonadota</taxon>
        <taxon>Gammaproteobacteria</taxon>
        <taxon>Enterobacterales</taxon>
        <taxon>Enterobacteriaceae</taxon>
        <taxon>Candidatus Profftia</taxon>
    </lineage>
</organism>
<dbReference type="CDD" id="cd00487">
    <property type="entry name" value="Pep_deformylase"/>
    <property type="match status" value="1"/>
</dbReference>
<feature type="active site" evidence="5">
    <location>
        <position position="134"/>
    </location>
</feature>
<gene>
    <name evidence="5 6" type="primary">def</name>
    <name evidence="6" type="ORF">PROFFT_A_05560</name>
</gene>
<name>A0A8E4H4A8_9ENTR</name>
<protein>
    <recommendedName>
        <fullName evidence="5">Peptide deformylase</fullName>
        <shortName evidence="5">PDF</shortName>
        <ecNumber evidence="5">3.5.1.88</ecNumber>
    </recommendedName>
    <alternativeName>
        <fullName evidence="5">Polypeptide deformylase</fullName>
    </alternativeName>
</protein>
<dbReference type="GO" id="GO:0042586">
    <property type="term" value="F:peptide deformylase activity"/>
    <property type="evidence" value="ECO:0007669"/>
    <property type="project" value="UniProtKB-UniRule"/>
</dbReference>
<dbReference type="PIRSF" id="PIRSF004749">
    <property type="entry name" value="Pep_def"/>
    <property type="match status" value="1"/>
</dbReference>
<dbReference type="EMBL" id="LR890047">
    <property type="protein sequence ID" value="CAD6511997.1"/>
    <property type="molecule type" value="Genomic_DNA"/>
</dbReference>
<dbReference type="GO" id="GO:0046872">
    <property type="term" value="F:metal ion binding"/>
    <property type="evidence" value="ECO:0007669"/>
    <property type="project" value="UniProtKB-KW"/>
</dbReference>
<reference evidence="6" key="1">
    <citation type="submission" date="2020-10" db="EMBL/GenBank/DDBJ databases">
        <authorList>
            <person name="Szabo G."/>
        </authorList>
    </citation>
    <scope>NUCLEOTIDE SEQUENCE</scope>
    <source>
        <strain evidence="6">PROFFT</strain>
    </source>
</reference>
<dbReference type="GO" id="GO:0006412">
    <property type="term" value="P:translation"/>
    <property type="evidence" value="ECO:0007669"/>
    <property type="project" value="UniProtKB-UniRule"/>
</dbReference>
<evidence type="ECO:0000256" key="2">
    <source>
        <dbReference type="ARBA" id="ARBA00022801"/>
    </source>
</evidence>
<comment type="similarity">
    <text evidence="5">Belongs to the polypeptide deformylase family.</text>
</comment>
<comment type="function">
    <text evidence="5">Removes the formyl group from the N-terminal Met of newly synthesized proteins. Requires at least a dipeptide for an efficient rate of reaction. N-terminal L-methionine is a prerequisite for activity but the enzyme has broad specificity at other positions.</text>
</comment>
<dbReference type="InterPro" id="IPR023635">
    <property type="entry name" value="Peptide_deformylase"/>
</dbReference>
<feature type="binding site" evidence="5">
    <location>
        <position position="91"/>
    </location>
    <ligand>
        <name>Fe cation</name>
        <dbReference type="ChEBI" id="CHEBI:24875"/>
    </ligand>
</feature>
<keyword evidence="4 5" id="KW-0408">Iron</keyword>
<dbReference type="KEGG" id="ptf:PROFFT_A_05560"/>
<evidence type="ECO:0000256" key="3">
    <source>
        <dbReference type="ARBA" id="ARBA00022917"/>
    </source>
</evidence>
<dbReference type="Proteomes" id="UP000683585">
    <property type="component" value="Chromosome"/>
</dbReference>
<accession>A0A8E4H4A8</accession>
<feature type="binding site" evidence="5">
    <location>
        <position position="137"/>
    </location>
    <ligand>
        <name>Fe cation</name>
        <dbReference type="ChEBI" id="CHEBI:24875"/>
    </ligand>
</feature>
<keyword evidence="1 5" id="KW-0479">Metal-binding</keyword>
<dbReference type="EC" id="3.5.1.88" evidence="5"/>
<evidence type="ECO:0000256" key="5">
    <source>
        <dbReference type="HAMAP-Rule" id="MF_00163"/>
    </source>
</evidence>
<evidence type="ECO:0000313" key="7">
    <source>
        <dbReference type="Proteomes" id="UP000683585"/>
    </source>
</evidence>
<keyword evidence="7" id="KW-1185">Reference proteome</keyword>
<comment type="cofactor">
    <cofactor evidence="5">
        <name>Fe(2+)</name>
        <dbReference type="ChEBI" id="CHEBI:29033"/>
    </cofactor>
    <text evidence="5">Binds 1 Fe(2+) ion.</text>
</comment>
<evidence type="ECO:0000313" key="6">
    <source>
        <dbReference type="EMBL" id="CAD6511997.1"/>
    </source>
</evidence>
<evidence type="ECO:0000256" key="1">
    <source>
        <dbReference type="ARBA" id="ARBA00022723"/>
    </source>
</evidence>
<dbReference type="AlphaFoldDB" id="A0A8E4H4A8"/>
<dbReference type="PANTHER" id="PTHR10458:SF21">
    <property type="entry name" value="PEPTIDE DEFORMYLASE"/>
    <property type="match status" value="1"/>
</dbReference>